<sequence length="204" mass="23504">MKMDEEKRMVDTHEVTHAILVGDREILFAVDDGKTDYPYMVCDCTWDNPLGIDRYYNVVGSADYLEMMAEFTDRVQAQLEAVKAERDKITVPLSLFTAEQCIPNDYGMSIENKVVVIRAERLRPEYRTADRQLVLAVGGFGAHANARGRAVYTVNLYSGKESRWNREDVLGVLKPEYMPDWAKEQLKQILARQQAKHKKQVQER</sequence>
<dbReference type="EMBL" id="JAKOAV010000050">
    <property type="protein sequence ID" value="MDF9409903.1"/>
    <property type="molecule type" value="Genomic_DNA"/>
</dbReference>
<name>A0A9X4H5S8_9FIRM</name>
<evidence type="ECO:0000313" key="1">
    <source>
        <dbReference type="EMBL" id="MDF9409903.1"/>
    </source>
</evidence>
<dbReference type="Proteomes" id="UP001154312">
    <property type="component" value="Unassembled WGS sequence"/>
</dbReference>
<organism evidence="1 2">
    <name type="scientific">Pelotomaculum isophthalicicum JI</name>
    <dbReference type="NCBI Taxonomy" id="947010"/>
    <lineage>
        <taxon>Bacteria</taxon>
        <taxon>Bacillati</taxon>
        <taxon>Bacillota</taxon>
        <taxon>Clostridia</taxon>
        <taxon>Eubacteriales</taxon>
        <taxon>Desulfotomaculaceae</taxon>
        <taxon>Pelotomaculum</taxon>
    </lineage>
</organism>
<gene>
    <name evidence="1" type="ORF">L7E55_16380</name>
</gene>
<reference evidence="1" key="1">
    <citation type="submission" date="2022-02" db="EMBL/GenBank/DDBJ databases">
        <authorList>
            <person name="Leng L."/>
        </authorList>
    </citation>
    <scope>NUCLEOTIDE SEQUENCE</scope>
    <source>
        <strain evidence="1">JI</strain>
    </source>
</reference>
<dbReference type="RefSeq" id="WP_277445424.1">
    <property type="nucleotide sequence ID" value="NZ_JAKOAV010000050.1"/>
</dbReference>
<proteinExistence type="predicted"/>
<protein>
    <submittedName>
        <fullName evidence="1">Uncharacterized protein</fullName>
    </submittedName>
</protein>
<comment type="caution">
    <text evidence="1">The sequence shown here is derived from an EMBL/GenBank/DDBJ whole genome shotgun (WGS) entry which is preliminary data.</text>
</comment>
<dbReference type="AlphaFoldDB" id="A0A9X4H5S8"/>
<evidence type="ECO:0000313" key="2">
    <source>
        <dbReference type="Proteomes" id="UP001154312"/>
    </source>
</evidence>
<accession>A0A9X4H5S8</accession>
<keyword evidence="2" id="KW-1185">Reference proteome</keyword>